<sequence>MHKLLSAFPLACYLPAALMLCAAASTWPNAAITVKKHFNSTAAQLRSRDLARIDYLYSQQANDNVDTSRKRQSQTILSAGANSHYTASIGVGNPPTFYSLIVDTGSGNTWVGSTRAYVQTNTSINTGVDVEVPYFYYRGNGNNELFGTEYLDQVTIAPGVTIINQSIGVGLPSWEGDDFVGVDGVLGLGPVDLTIDTLETDNSEVSTVMDNAFSQGLVSQNVIGISLEPIDVNGHFNGEITFGGVDPSRFVGSINWVPIGIIVPFSKTVH</sequence>
<feature type="chain" id="PRO_5034031536" evidence="2">
    <location>
        <begin position="24"/>
        <end position="270"/>
    </location>
</feature>
<dbReference type="GeneID" id="59352488"/>
<comment type="similarity">
    <text evidence="1">Belongs to the peptidase A1 family.</text>
</comment>
<accession>A0A8H6VQB4</accession>
<keyword evidence="4" id="KW-0645">Protease</keyword>
<dbReference type="GO" id="GO:0006508">
    <property type="term" value="P:proteolysis"/>
    <property type="evidence" value="ECO:0007669"/>
    <property type="project" value="UniProtKB-KW"/>
</dbReference>
<keyword evidence="2" id="KW-0732">Signal</keyword>
<dbReference type="SUPFAM" id="SSF50630">
    <property type="entry name" value="Acid proteases"/>
    <property type="match status" value="1"/>
</dbReference>
<dbReference type="AlphaFoldDB" id="A0A8H6VQB4"/>
<evidence type="ECO:0000313" key="4">
    <source>
        <dbReference type="EMBL" id="KAF7289799.1"/>
    </source>
</evidence>
<comment type="caution">
    <text evidence="4">The sequence shown here is derived from an EMBL/GenBank/DDBJ whole genome shotgun (WGS) entry which is preliminary data.</text>
</comment>
<dbReference type="InterPro" id="IPR001461">
    <property type="entry name" value="Aspartic_peptidase_A1"/>
</dbReference>
<protein>
    <submittedName>
        <fullName evidence="4">Acid protease</fullName>
    </submittedName>
</protein>
<dbReference type="InterPro" id="IPR021109">
    <property type="entry name" value="Peptidase_aspartic_dom_sf"/>
</dbReference>
<dbReference type="Proteomes" id="UP000636479">
    <property type="component" value="Unassembled WGS sequence"/>
</dbReference>
<proteinExistence type="inferred from homology"/>
<keyword evidence="5" id="KW-1185">Reference proteome</keyword>
<dbReference type="PRINTS" id="PR00792">
    <property type="entry name" value="PEPSIN"/>
</dbReference>
<name>A0A8H6VQB4_9AGAR</name>
<dbReference type="EMBL" id="JACAZF010000016">
    <property type="protein sequence ID" value="KAF7289799.1"/>
    <property type="molecule type" value="Genomic_DNA"/>
</dbReference>
<evidence type="ECO:0000256" key="1">
    <source>
        <dbReference type="ARBA" id="ARBA00007447"/>
    </source>
</evidence>
<dbReference type="PROSITE" id="PS51767">
    <property type="entry name" value="PEPTIDASE_A1"/>
    <property type="match status" value="1"/>
</dbReference>
<evidence type="ECO:0000256" key="2">
    <source>
        <dbReference type="SAM" id="SignalP"/>
    </source>
</evidence>
<dbReference type="Pfam" id="PF00026">
    <property type="entry name" value="Asp"/>
    <property type="match status" value="1"/>
</dbReference>
<dbReference type="CDD" id="cd05471">
    <property type="entry name" value="pepsin_like"/>
    <property type="match status" value="1"/>
</dbReference>
<dbReference type="Gene3D" id="2.40.70.10">
    <property type="entry name" value="Acid Proteases"/>
    <property type="match status" value="1"/>
</dbReference>
<dbReference type="InterPro" id="IPR033121">
    <property type="entry name" value="PEPTIDASE_A1"/>
</dbReference>
<evidence type="ECO:0000259" key="3">
    <source>
        <dbReference type="PROSITE" id="PS51767"/>
    </source>
</evidence>
<dbReference type="OrthoDB" id="3015819at2759"/>
<dbReference type="GO" id="GO:0004190">
    <property type="term" value="F:aspartic-type endopeptidase activity"/>
    <property type="evidence" value="ECO:0007669"/>
    <property type="project" value="InterPro"/>
</dbReference>
<dbReference type="InterPro" id="IPR034164">
    <property type="entry name" value="Pepsin-like_dom"/>
</dbReference>
<keyword evidence="4" id="KW-0378">Hydrolase</keyword>
<dbReference type="PANTHER" id="PTHR47966">
    <property type="entry name" value="BETA-SITE APP-CLEAVING ENZYME, ISOFORM A-RELATED"/>
    <property type="match status" value="1"/>
</dbReference>
<reference evidence="4" key="1">
    <citation type="submission" date="2020-05" db="EMBL/GenBank/DDBJ databases">
        <title>Mycena genomes resolve the evolution of fungal bioluminescence.</title>
        <authorList>
            <person name="Tsai I.J."/>
        </authorList>
    </citation>
    <scope>NUCLEOTIDE SEQUENCE</scope>
    <source>
        <strain evidence="4">171206Taipei</strain>
    </source>
</reference>
<gene>
    <name evidence="4" type="ORF">MIND_01354200</name>
</gene>
<dbReference type="RefSeq" id="XP_037213528.1">
    <property type="nucleotide sequence ID" value="XM_037369972.1"/>
</dbReference>
<dbReference type="PANTHER" id="PTHR47966:SF51">
    <property type="entry name" value="BETA-SITE APP-CLEAVING ENZYME, ISOFORM A-RELATED"/>
    <property type="match status" value="1"/>
</dbReference>
<feature type="domain" description="Peptidase A1" evidence="3">
    <location>
        <begin position="85"/>
        <end position="270"/>
    </location>
</feature>
<organism evidence="4 5">
    <name type="scientific">Mycena indigotica</name>
    <dbReference type="NCBI Taxonomy" id="2126181"/>
    <lineage>
        <taxon>Eukaryota</taxon>
        <taxon>Fungi</taxon>
        <taxon>Dikarya</taxon>
        <taxon>Basidiomycota</taxon>
        <taxon>Agaricomycotina</taxon>
        <taxon>Agaricomycetes</taxon>
        <taxon>Agaricomycetidae</taxon>
        <taxon>Agaricales</taxon>
        <taxon>Marasmiineae</taxon>
        <taxon>Mycenaceae</taxon>
        <taxon>Mycena</taxon>
    </lineage>
</organism>
<feature type="signal peptide" evidence="2">
    <location>
        <begin position="1"/>
        <end position="23"/>
    </location>
</feature>
<evidence type="ECO:0000313" key="5">
    <source>
        <dbReference type="Proteomes" id="UP000636479"/>
    </source>
</evidence>